<organism evidence="8 9">
    <name type="scientific">Arxiozyma heterogenica</name>
    <dbReference type="NCBI Taxonomy" id="278026"/>
    <lineage>
        <taxon>Eukaryota</taxon>
        <taxon>Fungi</taxon>
        <taxon>Dikarya</taxon>
        <taxon>Ascomycota</taxon>
        <taxon>Saccharomycotina</taxon>
        <taxon>Saccharomycetes</taxon>
        <taxon>Saccharomycetales</taxon>
        <taxon>Saccharomycetaceae</taxon>
        <taxon>Arxiozyma</taxon>
    </lineage>
</organism>
<dbReference type="PANTHER" id="PTHR12225">
    <property type="entry name" value="ADHESION REGULATING MOLECULE 1 110 KDA CELL MEMBRANE GLYCOPROTEIN"/>
    <property type="match status" value="1"/>
</dbReference>
<keyword evidence="9" id="KW-1185">Reference proteome</keyword>
<dbReference type="PROSITE" id="PS51917">
    <property type="entry name" value="PRU"/>
    <property type="match status" value="1"/>
</dbReference>
<dbReference type="GO" id="GO:0070628">
    <property type="term" value="F:proteasome binding"/>
    <property type="evidence" value="ECO:0007669"/>
    <property type="project" value="TreeGrafter"/>
</dbReference>
<feature type="domain" description="Pru" evidence="7">
    <location>
        <begin position="1"/>
        <end position="146"/>
    </location>
</feature>
<protein>
    <recommendedName>
        <fullName evidence="7">Pru domain-containing protein</fullName>
    </recommendedName>
</protein>
<evidence type="ECO:0000256" key="4">
    <source>
        <dbReference type="ARBA" id="ARBA00022942"/>
    </source>
</evidence>
<evidence type="ECO:0000256" key="2">
    <source>
        <dbReference type="ARBA" id="ARBA00004496"/>
    </source>
</evidence>
<evidence type="ECO:0000256" key="1">
    <source>
        <dbReference type="ARBA" id="ARBA00004123"/>
    </source>
</evidence>
<feature type="region of interest" description="Disordered" evidence="6">
    <location>
        <begin position="153"/>
        <end position="188"/>
    </location>
</feature>
<proteinExistence type="predicted"/>
<accession>A0AAN7WRB0</accession>
<dbReference type="EMBL" id="JAWIZZ010000041">
    <property type="protein sequence ID" value="KAK5780337.1"/>
    <property type="molecule type" value="Genomic_DNA"/>
</dbReference>
<dbReference type="Pfam" id="PF04683">
    <property type="entry name" value="Rpn13_ADRM1_Pru"/>
    <property type="match status" value="1"/>
</dbReference>
<name>A0AAN7WRB0_9SACH</name>
<dbReference type="GO" id="GO:0005634">
    <property type="term" value="C:nucleus"/>
    <property type="evidence" value="ECO:0007669"/>
    <property type="project" value="UniProtKB-SubCell"/>
</dbReference>
<keyword evidence="5" id="KW-0539">Nucleus</keyword>
<evidence type="ECO:0000259" key="7">
    <source>
        <dbReference type="PROSITE" id="PS51917"/>
    </source>
</evidence>
<keyword evidence="3" id="KW-0963">Cytoplasm</keyword>
<dbReference type="GO" id="GO:0005737">
    <property type="term" value="C:cytoplasm"/>
    <property type="evidence" value="ECO:0007669"/>
    <property type="project" value="UniProtKB-SubCell"/>
</dbReference>
<comment type="subcellular location">
    <subcellularLocation>
        <location evidence="2">Cytoplasm</location>
    </subcellularLocation>
    <subcellularLocation>
        <location evidence="1">Nucleus</location>
    </subcellularLocation>
</comment>
<evidence type="ECO:0000313" key="9">
    <source>
        <dbReference type="Proteomes" id="UP001306508"/>
    </source>
</evidence>
<gene>
    <name evidence="8" type="ORF">RI543_002093</name>
</gene>
<dbReference type="InterPro" id="IPR038633">
    <property type="entry name" value="Rpn13/ADRM1_Pru_sf"/>
</dbReference>
<dbReference type="InterPro" id="IPR006773">
    <property type="entry name" value="Rpn13/ADRM1"/>
</dbReference>
<comment type="caution">
    <text evidence="8">The sequence shown here is derived from an EMBL/GenBank/DDBJ whole genome shotgun (WGS) entry which is preliminary data.</text>
</comment>
<dbReference type="GO" id="GO:0008541">
    <property type="term" value="C:proteasome regulatory particle, lid subcomplex"/>
    <property type="evidence" value="ECO:0007669"/>
    <property type="project" value="TreeGrafter"/>
</dbReference>
<evidence type="ECO:0000256" key="6">
    <source>
        <dbReference type="SAM" id="MobiDB-lite"/>
    </source>
</evidence>
<dbReference type="InterPro" id="IPR044868">
    <property type="entry name" value="Rpn13/ADRM1_Pru"/>
</dbReference>
<dbReference type="GO" id="GO:0061133">
    <property type="term" value="F:endopeptidase activator activity"/>
    <property type="evidence" value="ECO:0007669"/>
    <property type="project" value="TreeGrafter"/>
</dbReference>
<evidence type="ECO:0000313" key="8">
    <source>
        <dbReference type="EMBL" id="KAK5780337.1"/>
    </source>
</evidence>
<reference evidence="9" key="1">
    <citation type="submission" date="2023-07" db="EMBL/GenBank/DDBJ databases">
        <title>A draft genome of Kazachstania heterogenica Y-27499.</title>
        <authorList>
            <person name="Donic C."/>
            <person name="Kralova J.S."/>
            <person name="Fidel L."/>
            <person name="Ben-Dor S."/>
            <person name="Jung S."/>
        </authorList>
    </citation>
    <scope>NUCLEOTIDE SEQUENCE [LARGE SCALE GENOMIC DNA]</scope>
    <source>
        <strain evidence="9">Y27499</strain>
    </source>
</reference>
<feature type="compositionally biased region" description="Acidic residues" evidence="6">
    <location>
        <begin position="169"/>
        <end position="178"/>
    </location>
</feature>
<dbReference type="Proteomes" id="UP001306508">
    <property type="component" value="Unassembled WGS sequence"/>
</dbReference>
<dbReference type="AlphaFoldDB" id="A0AAN7WRB0"/>
<dbReference type="Gene3D" id="2.30.29.70">
    <property type="entry name" value="Proteasomal ubiquitin receptor Rpn13/ADRM1"/>
    <property type="match status" value="1"/>
</dbReference>
<keyword evidence="4" id="KW-0647">Proteasome</keyword>
<dbReference type="PANTHER" id="PTHR12225:SF0">
    <property type="entry name" value="PROTEASOMAL UBIQUITIN RECEPTOR ADRM1"/>
    <property type="match status" value="1"/>
</dbReference>
<evidence type="ECO:0000256" key="3">
    <source>
        <dbReference type="ARBA" id="ARBA00022490"/>
    </source>
</evidence>
<sequence>MSSVITFRAGIATYNEDTKMCEPKPMQGVITIRPSGQDEDGEDAEVEVEDDYGMKFWDFQWKTKDRTVKEDKSLCEPIELILIPGETKWVHVKSCPDARMFALIFSSNEKYFFWLQDKNLDGLKLNELNENDQIIFNKITDLLKLSLEEEDANTIEASDSSEKSPETDNNNDNDDEQNNDIIMANAAA</sequence>
<evidence type="ECO:0000256" key="5">
    <source>
        <dbReference type="ARBA" id="ARBA00023242"/>
    </source>
</evidence>